<dbReference type="RefSeq" id="WP_309201738.1">
    <property type="nucleotide sequence ID" value="NZ_CP133548.1"/>
</dbReference>
<keyword evidence="2" id="KW-1185">Reference proteome</keyword>
<accession>A0AA51RS95</accession>
<dbReference type="AlphaFoldDB" id="A0AA51RS95"/>
<proteinExistence type="predicted"/>
<dbReference type="Pfam" id="PF14136">
    <property type="entry name" value="DUF4303"/>
    <property type="match status" value="1"/>
</dbReference>
<gene>
    <name evidence="1" type="ORF">Q9312_15335</name>
</gene>
<protein>
    <submittedName>
        <fullName evidence="1">DUF4303 domain-containing protein</fullName>
    </submittedName>
</protein>
<evidence type="ECO:0000313" key="2">
    <source>
        <dbReference type="Proteomes" id="UP001239782"/>
    </source>
</evidence>
<sequence>MKSPDFDKVSKLLYELSEMCINKFSEAHPDKTFYAFSFDLNVEYGNVLLCANTEQAFQEVSSSYIERYNYGEAELRSLKRNFGDWKYQGFNLEFPEWNEAWGSVEREIEQYVFSDNIEDEEVDTFVNEFICMCTKVLLSLEANGAFNSLRKESNFYVDIMDHNENEEEAGERLSRLRAEFNA</sequence>
<dbReference type="EMBL" id="CP133548">
    <property type="protein sequence ID" value="WMS86593.1"/>
    <property type="molecule type" value="Genomic_DNA"/>
</dbReference>
<name>A0AA51RS95_9GAMM</name>
<dbReference type="InterPro" id="IPR025409">
    <property type="entry name" value="DUF4303"/>
</dbReference>
<dbReference type="Proteomes" id="UP001239782">
    <property type="component" value="Chromosome"/>
</dbReference>
<dbReference type="KEGG" id="plei:Q9312_15335"/>
<reference evidence="1 2" key="1">
    <citation type="submission" date="2023-08" db="EMBL/GenBank/DDBJ databases">
        <title>Pleionea litopenaei sp. nov., isolated from stomach of juvenile Litopenaeus vannamei.</title>
        <authorList>
            <person name="Rho A.M."/>
            <person name="Hwang C.Y."/>
        </authorList>
    </citation>
    <scope>NUCLEOTIDE SEQUENCE [LARGE SCALE GENOMIC DNA]</scope>
    <source>
        <strain evidence="1 2">HL-JVS1</strain>
    </source>
</reference>
<organism evidence="1 2">
    <name type="scientific">Pleionea litopenaei</name>
    <dbReference type="NCBI Taxonomy" id="3070815"/>
    <lineage>
        <taxon>Bacteria</taxon>
        <taxon>Pseudomonadati</taxon>
        <taxon>Pseudomonadota</taxon>
        <taxon>Gammaproteobacteria</taxon>
        <taxon>Oceanospirillales</taxon>
        <taxon>Pleioneaceae</taxon>
        <taxon>Pleionea</taxon>
    </lineage>
</organism>
<evidence type="ECO:0000313" key="1">
    <source>
        <dbReference type="EMBL" id="WMS86593.1"/>
    </source>
</evidence>